<sequence length="358" mass="37707">MAAGTTAAIAATAHAIVNTALLRRPAKNPPPLRERVSVLLPVRDEEHRVEPCLRSLLAQSSPENIEIVVLDDGSTDRTAEMVRAATAGDPRVRLVTGDPLSTGWLGKPHACAQAARHASGEILVFVDADVVLMPHAIESTVDLMRSTGLDLISPYPRQIAQTTAERLIQPLLQWSWLTFLPLRLAETSPRPSLSAANGQLLAVRRSAYDKAGGHQAVAMEIIEDVALLRAVKRAGGRGVVVDGTSLASCRMYTGTTEIVDGYEKSLRAAFGSPAGAVAVTAALAGMYVLPAVAALAGNPVGLIGYLAGVAGRVVTARATGGRVWPDTLAHPASIAALVALTANSWRKRGKTQWKGRLV</sequence>
<feature type="domain" description="Glycosyltransferase 2-like" evidence="1">
    <location>
        <begin position="37"/>
        <end position="208"/>
    </location>
</feature>
<dbReference type="Proteomes" id="UP001500618">
    <property type="component" value="Unassembled WGS sequence"/>
</dbReference>
<dbReference type="SUPFAM" id="SSF53448">
    <property type="entry name" value="Nucleotide-diphospho-sugar transferases"/>
    <property type="match status" value="1"/>
</dbReference>
<keyword evidence="3" id="KW-1185">Reference proteome</keyword>
<dbReference type="Pfam" id="PF00535">
    <property type="entry name" value="Glycos_transf_2"/>
    <property type="match status" value="1"/>
</dbReference>
<dbReference type="PANTHER" id="PTHR43646:SF3">
    <property type="entry name" value="SLR1566 PROTEIN"/>
    <property type="match status" value="1"/>
</dbReference>
<dbReference type="EMBL" id="BAAANY010000019">
    <property type="protein sequence ID" value="GAA1692853.1"/>
    <property type="molecule type" value="Genomic_DNA"/>
</dbReference>
<reference evidence="3" key="1">
    <citation type="journal article" date="2019" name="Int. J. Syst. Evol. Microbiol.">
        <title>The Global Catalogue of Microorganisms (GCM) 10K type strain sequencing project: providing services to taxonomists for standard genome sequencing and annotation.</title>
        <authorList>
            <consortium name="The Broad Institute Genomics Platform"/>
            <consortium name="The Broad Institute Genome Sequencing Center for Infectious Disease"/>
            <person name="Wu L."/>
            <person name="Ma J."/>
        </authorList>
    </citation>
    <scope>NUCLEOTIDE SEQUENCE [LARGE SCALE GENOMIC DNA]</scope>
    <source>
        <strain evidence="3">JCM 14718</strain>
    </source>
</reference>
<evidence type="ECO:0000313" key="2">
    <source>
        <dbReference type="EMBL" id="GAA1692853.1"/>
    </source>
</evidence>
<comment type="caution">
    <text evidence="2">The sequence shown here is derived from an EMBL/GenBank/DDBJ whole genome shotgun (WGS) entry which is preliminary data.</text>
</comment>
<gene>
    <name evidence="2" type="ORF">GCM10009765_47770</name>
</gene>
<dbReference type="InterPro" id="IPR001173">
    <property type="entry name" value="Glyco_trans_2-like"/>
</dbReference>
<dbReference type="Gene3D" id="3.90.550.10">
    <property type="entry name" value="Spore Coat Polysaccharide Biosynthesis Protein SpsA, Chain A"/>
    <property type="match status" value="1"/>
</dbReference>
<name>A0ABP4TS82_9ACTN</name>
<evidence type="ECO:0000313" key="3">
    <source>
        <dbReference type="Proteomes" id="UP001500618"/>
    </source>
</evidence>
<dbReference type="CDD" id="cd00761">
    <property type="entry name" value="Glyco_tranf_GTA_type"/>
    <property type="match status" value="1"/>
</dbReference>
<evidence type="ECO:0000259" key="1">
    <source>
        <dbReference type="Pfam" id="PF00535"/>
    </source>
</evidence>
<dbReference type="InterPro" id="IPR029044">
    <property type="entry name" value="Nucleotide-diphossugar_trans"/>
</dbReference>
<organism evidence="2 3">
    <name type="scientific">Fodinicola feengrottensis</name>
    <dbReference type="NCBI Taxonomy" id="435914"/>
    <lineage>
        <taxon>Bacteria</taxon>
        <taxon>Bacillati</taxon>
        <taxon>Actinomycetota</taxon>
        <taxon>Actinomycetes</taxon>
        <taxon>Mycobacteriales</taxon>
        <taxon>Fodinicola</taxon>
    </lineage>
</organism>
<accession>A0ABP4TS82</accession>
<dbReference type="PANTHER" id="PTHR43646">
    <property type="entry name" value="GLYCOSYLTRANSFERASE"/>
    <property type="match status" value="1"/>
</dbReference>
<proteinExistence type="predicted"/>
<protein>
    <submittedName>
        <fullName evidence="2">Glycosyltransferase</fullName>
    </submittedName>
</protein>